<dbReference type="OrthoDB" id="550424at2759"/>
<dbReference type="PRINTS" id="PR00799">
    <property type="entry name" value="TRANSAMINASE"/>
</dbReference>
<protein>
    <recommendedName>
        <fullName evidence="7">Aspartate aminotransferase</fullName>
        <ecNumber evidence="7">2.6.1.1</ecNumber>
    </recommendedName>
</protein>
<dbReference type="FunFam" id="3.40.640.10:FF:000066">
    <property type="entry name" value="Aspartate aminotransferase"/>
    <property type="match status" value="1"/>
</dbReference>
<dbReference type="PANTHER" id="PTHR11879:SF20">
    <property type="entry name" value="ASPARTATE AMINOTRANSFERASE"/>
    <property type="match status" value="1"/>
</dbReference>
<dbReference type="SUPFAM" id="SSF53383">
    <property type="entry name" value="PLP-dependent transferases"/>
    <property type="match status" value="1"/>
</dbReference>
<comment type="similarity">
    <text evidence="2">Belongs to the class-I pyridoxal-phosphate-dependent aminotransferase family.</text>
</comment>
<comment type="miscellaneous">
    <text evidence="7">In eukaryotes there are cytoplasmic, mitochondrial and chloroplastic isozymes.</text>
</comment>
<keyword evidence="4 7" id="KW-0032">Aminotransferase</keyword>
<proteinExistence type="inferred from homology"/>
<comment type="catalytic activity">
    <reaction evidence="7">
        <text>L-aspartate + 2-oxoglutarate = oxaloacetate + L-glutamate</text>
        <dbReference type="Rhea" id="RHEA:21824"/>
        <dbReference type="ChEBI" id="CHEBI:16452"/>
        <dbReference type="ChEBI" id="CHEBI:16810"/>
        <dbReference type="ChEBI" id="CHEBI:29985"/>
        <dbReference type="ChEBI" id="CHEBI:29991"/>
        <dbReference type="EC" id="2.6.1.1"/>
    </reaction>
</comment>
<comment type="caution">
    <text evidence="9">The sequence shown here is derived from an EMBL/GenBank/DDBJ whole genome shotgun (WGS) entry which is preliminary data.</text>
</comment>
<keyword evidence="10" id="KW-1185">Reference proteome</keyword>
<evidence type="ECO:0000256" key="4">
    <source>
        <dbReference type="ARBA" id="ARBA00022576"/>
    </source>
</evidence>
<dbReference type="PROSITE" id="PS00105">
    <property type="entry name" value="AA_TRANSFER_CLASS_1"/>
    <property type="match status" value="1"/>
</dbReference>
<evidence type="ECO:0000313" key="10">
    <source>
        <dbReference type="Proteomes" id="UP000186583"/>
    </source>
</evidence>
<dbReference type="AlphaFoldDB" id="A0A1Q8S4F6"/>
<dbReference type="GO" id="GO:0006532">
    <property type="term" value="P:aspartate biosynthetic process"/>
    <property type="evidence" value="ECO:0007669"/>
    <property type="project" value="TreeGrafter"/>
</dbReference>
<comment type="cofactor">
    <cofactor evidence="1">
        <name>pyridoxal 5'-phosphate</name>
        <dbReference type="ChEBI" id="CHEBI:597326"/>
    </cofactor>
</comment>
<organism evidence="9 10">
    <name type="scientific">Colletotrichum chlorophyti</name>
    <dbReference type="NCBI Taxonomy" id="708187"/>
    <lineage>
        <taxon>Eukaryota</taxon>
        <taxon>Fungi</taxon>
        <taxon>Dikarya</taxon>
        <taxon>Ascomycota</taxon>
        <taxon>Pezizomycotina</taxon>
        <taxon>Sordariomycetes</taxon>
        <taxon>Hypocreomycetidae</taxon>
        <taxon>Glomerellales</taxon>
        <taxon>Glomerellaceae</taxon>
        <taxon>Colletotrichum</taxon>
    </lineage>
</organism>
<dbReference type="GO" id="GO:0030170">
    <property type="term" value="F:pyridoxal phosphate binding"/>
    <property type="evidence" value="ECO:0007669"/>
    <property type="project" value="InterPro"/>
</dbReference>
<dbReference type="EC" id="2.6.1.1" evidence="7"/>
<evidence type="ECO:0000313" key="9">
    <source>
        <dbReference type="EMBL" id="OLN96290.1"/>
    </source>
</evidence>
<evidence type="ECO:0000256" key="6">
    <source>
        <dbReference type="ARBA" id="ARBA00022898"/>
    </source>
</evidence>
<name>A0A1Q8S4F6_9PEZI</name>
<dbReference type="CDD" id="cd00609">
    <property type="entry name" value="AAT_like"/>
    <property type="match status" value="1"/>
</dbReference>
<dbReference type="InterPro" id="IPR015421">
    <property type="entry name" value="PyrdxlP-dep_Trfase_major"/>
</dbReference>
<dbReference type="InterPro" id="IPR004839">
    <property type="entry name" value="Aminotransferase_I/II_large"/>
</dbReference>
<dbReference type="Gene3D" id="3.90.1150.10">
    <property type="entry name" value="Aspartate Aminotransferase, domain 1"/>
    <property type="match status" value="1"/>
</dbReference>
<dbReference type="Pfam" id="PF00155">
    <property type="entry name" value="Aminotran_1_2"/>
    <property type="match status" value="1"/>
</dbReference>
<dbReference type="STRING" id="708187.A0A1Q8S4F6"/>
<evidence type="ECO:0000256" key="3">
    <source>
        <dbReference type="ARBA" id="ARBA00011738"/>
    </source>
</evidence>
<comment type="subunit">
    <text evidence="3 7">Homodimer.</text>
</comment>
<accession>A0A1Q8S4F6</accession>
<evidence type="ECO:0000256" key="1">
    <source>
        <dbReference type="ARBA" id="ARBA00001933"/>
    </source>
</evidence>
<evidence type="ECO:0000256" key="7">
    <source>
        <dbReference type="RuleBase" id="RU000480"/>
    </source>
</evidence>
<dbReference type="InterPro" id="IPR015422">
    <property type="entry name" value="PyrdxlP-dep_Trfase_small"/>
</dbReference>
<reference evidence="9 10" key="1">
    <citation type="submission" date="2016-11" db="EMBL/GenBank/DDBJ databases">
        <title>Draft Genome Assembly of Colletotrichum chlorophyti a pathogen of herbaceous plants.</title>
        <authorList>
            <person name="Gan P."/>
            <person name="Narusaka M."/>
            <person name="Tsushima A."/>
            <person name="Narusaka Y."/>
            <person name="Takano Y."/>
            <person name="Shirasu K."/>
        </authorList>
    </citation>
    <scope>NUCLEOTIDE SEQUENCE [LARGE SCALE GENOMIC DNA]</scope>
    <source>
        <strain evidence="9 10">NTL11</strain>
    </source>
</reference>
<feature type="domain" description="Aminotransferase class I/classII large" evidence="8">
    <location>
        <begin position="20"/>
        <end position="319"/>
    </location>
</feature>
<dbReference type="InterPro" id="IPR004838">
    <property type="entry name" value="NHTrfase_class1_PyrdxlP-BS"/>
</dbReference>
<evidence type="ECO:0000259" key="8">
    <source>
        <dbReference type="Pfam" id="PF00155"/>
    </source>
</evidence>
<dbReference type="Proteomes" id="UP000186583">
    <property type="component" value="Unassembled WGS sequence"/>
</dbReference>
<dbReference type="GO" id="GO:0005829">
    <property type="term" value="C:cytosol"/>
    <property type="evidence" value="ECO:0007669"/>
    <property type="project" value="TreeGrafter"/>
</dbReference>
<dbReference type="EMBL" id="MPGH01000019">
    <property type="protein sequence ID" value="OLN96290.1"/>
    <property type="molecule type" value="Genomic_DNA"/>
</dbReference>
<evidence type="ECO:0000256" key="5">
    <source>
        <dbReference type="ARBA" id="ARBA00022679"/>
    </source>
</evidence>
<evidence type="ECO:0000256" key="2">
    <source>
        <dbReference type="ARBA" id="ARBA00007441"/>
    </source>
</evidence>
<dbReference type="PANTHER" id="PTHR11879">
    <property type="entry name" value="ASPARTATE AMINOTRANSFERASE"/>
    <property type="match status" value="1"/>
</dbReference>
<gene>
    <name evidence="9" type="ORF">CCHL11_04440</name>
</gene>
<sequence>MGSVPETTDGNSRDDPHEYKVNLGIGAYRDDEGRTWVLNSVKEAKEQMAMGDWSHEYLPLHGNDCLLEASRKILFGQRLYDLISDWSASIQTISGTGANSLIARFAGKFLGPCNIWLPDPSWDNHVRLWNHNAPNITQRRYPYYNSADRSFDFDAFMVTMTQQAAKGDIVLLHACAHNPTGLDPNQEQWTQIASLCQEKKLFVVFDVAYQGFASGDIQQDAWSVRHFLSRPDLEVAVCQSFSKNLGLYGERVGVLHIIPSRTYSTSAASAVMGQLFEIQRGTVSMGPRFGAEVASRVLSDDCLFQLWIKDLAVMSGRIKRM</sequence>
<keyword evidence="6" id="KW-0663">Pyridoxal phosphate</keyword>
<dbReference type="InterPro" id="IPR015424">
    <property type="entry name" value="PyrdxlP-dep_Trfase"/>
</dbReference>
<dbReference type="GO" id="GO:0004069">
    <property type="term" value="F:L-aspartate:2-oxoglutarate aminotransferase activity"/>
    <property type="evidence" value="ECO:0007669"/>
    <property type="project" value="UniProtKB-EC"/>
</dbReference>
<dbReference type="InterPro" id="IPR000796">
    <property type="entry name" value="Asp_trans"/>
</dbReference>
<dbReference type="Gene3D" id="3.40.640.10">
    <property type="entry name" value="Type I PLP-dependent aspartate aminotransferase-like (Major domain)"/>
    <property type="match status" value="1"/>
</dbReference>
<keyword evidence="5 7" id="KW-0808">Transferase</keyword>